<feature type="transmembrane region" description="Helical" evidence="10">
    <location>
        <begin position="12"/>
        <end position="32"/>
    </location>
</feature>
<dbReference type="PANTHER" id="PTHR42922">
    <property type="entry name" value="PHOSPHATE TRANSPORT SYSTEM PERMEASE PROTEIN PSTA"/>
    <property type="match status" value="1"/>
</dbReference>
<dbReference type="PROSITE" id="PS50928">
    <property type="entry name" value="ABC_TM1"/>
    <property type="match status" value="1"/>
</dbReference>
<reference evidence="12" key="1">
    <citation type="journal article" date="2020" name="mSystems">
        <title>Genome- and Community-Level Interaction Insights into Carbon Utilization and Element Cycling Functions of Hydrothermarchaeota in Hydrothermal Sediment.</title>
        <authorList>
            <person name="Zhou Z."/>
            <person name="Liu Y."/>
            <person name="Xu W."/>
            <person name="Pan J."/>
            <person name="Luo Z.H."/>
            <person name="Li M."/>
        </authorList>
    </citation>
    <scope>NUCLEOTIDE SEQUENCE [LARGE SCALE GENOMIC DNA]</scope>
    <source>
        <strain evidence="12">SpSt-81</strain>
    </source>
</reference>
<feature type="transmembrane region" description="Helical" evidence="10">
    <location>
        <begin position="250"/>
        <end position="272"/>
    </location>
</feature>
<dbReference type="Gene3D" id="1.10.3720.10">
    <property type="entry name" value="MetI-like"/>
    <property type="match status" value="1"/>
</dbReference>
<dbReference type="SUPFAM" id="SSF161098">
    <property type="entry name" value="MetI-like"/>
    <property type="match status" value="1"/>
</dbReference>
<evidence type="ECO:0000256" key="5">
    <source>
        <dbReference type="ARBA" id="ARBA00022475"/>
    </source>
</evidence>
<organism evidence="12">
    <name type="scientific">Dictyoglomus thermophilum</name>
    <dbReference type="NCBI Taxonomy" id="14"/>
    <lineage>
        <taxon>Bacteria</taxon>
        <taxon>Pseudomonadati</taxon>
        <taxon>Dictyoglomota</taxon>
        <taxon>Dictyoglomia</taxon>
        <taxon>Dictyoglomales</taxon>
        <taxon>Dictyoglomaceae</taxon>
        <taxon>Dictyoglomus</taxon>
    </lineage>
</organism>
<evidence type="ECO:0000313" key="12">
    <source>
        <dbReference type="EMBL" id="HFX12575.1"/>
    </source>
</evidence>
<feature type="domain" description="ABC transmembrane type-1" evidence="11">
    <location>
        <begin position="66"/>
        <end position="268"/>
    </location>
</feature>
<evidence type="ECO:0000256" key="6">
    <source>
        <dbReference type="ARBA" id="ARBA00022592"/>
    </source>
</evidence>
<gene>
    <name evidence="12" type="primary">pstA</name>
    <name evidence="12" type="ORF">ENW00_00205</name>
</gene>
<evidence type="ECO:0000256" key="10">
    <source>
        <dbReference type="RuleBase" id="RU363043"/>
    </source>
</evidence>
<feature type="transmembrane region" description="Helical" evidence="10">
    <location>
        <begin position="101"/>
        <end position="126"/>
    </location>
</feature>
<dbReference type="Pfam" id="PF00528">
    <property type="entry name" value="BPD_transp_1"/>
    <property type="match status" value="1"/>
</dbReference>
<dbReference type="EMBL" id="DTIN01000005">
    <property type="protein sequence ID" value="HFX12575.1"/>
    <property type="molecule type" value="Genomic_DNA"/>
</dbReference>
<keyword evidence="5 10" id="KW-1003">Cell membrane</keyword>
<dbReference type="InterPro" id="IPR051408">
    <property type="entry name" value="Phosphate_transprt_permease"/>
</dbReference>
<dbReference type="PANTHER" id="PTHR42922:SF1">
    <property type="entry name" value="PHOSPHATE TRANSPORT SYSTEM PERMEASE PROTEIN PSTA"/>
    <property type="match status" value="1"/>
</dbReference>
<dbReference type="GO" id="GO:0005886">
    <property type="term" value="C:plasma membrane"/>
    <property type="evidence" value="ECO:0007669"/>
    <property type="project" value="UniProtKB-SubCell"/>
</dbReference>
<keyword evidence="9 10" id="KW-0472">Membrane</keyword>
<dbReference type="GO" id="GO:0005315">
    <property type="term" value="F:phosphate transmembrane transporter activity"/>
    <property type="evidence" value="ECO:0007669"/>
    <property type="project" value="InterPro"/>
</dbReference>
<evidence type="ECO:0000259" key="11">
    <source>
        <dbReference type="PROSITE" id="PS50928"/>
    </source>
</evidence>
<accession>A0A7C3MIK0</accession>
<keyword evidence="6" id="KW-0592">Phosphate transport</keyword>
<dbReference type="GO" id="GO:0035435">
    <property type="term" value="P:phosphate ion transmembrane transport"/>
    <property type="evidence" value="ECO:0007669"/>
    <property type="project" value="InterPro"/>
</dbReference>
<evidence type="ECO:0000256" key="3">
    <source>
        <dbReference type="ARBA" id="ARBA00016864"/>
    </source>
</evidence>
<evidence type="ECO:0000256" key="1">
    <source>
        <dbReference type="ARBA" id="ARBA00004651"/>
    </source>
</evidence>
<sequence length="278" mass="30398">MNYRTRKIINRVMLTISMITFLIGSLFLFWILGDVFIKGIRYINFSLFLELPKPPGVPGGGVANAIVGTLILTLVASLIGVPIGMMIAIAITEYHLGKLAWWAKFLTEVLTSFPTLIIGVFVYTIIVIPMRTFSALAGSIALSIIMLPVIAKSTEESLKMVPISVREAAYALGVPKWKTILRVVIPSASSGIVTGIMIAVARVMGETAPLLFTSFNNVYWSLSLTKPIGSLTVTIFNYATSPYDDWRNKAFASALVLVTIILILNIIARIYASKKGKH</sequence>
<keyword evidence="7 10" id="KW-0812">Transmembrane</keyword>
<feature type="transmembrane region" description="Helical" evidence="10">
    <location>
        <begin position="132"/>
        <end position="151"/>
    </location>
</feature>
<dbReference type="InterPro" id="IPR000515">
    <property type="entry name" value="MetI-like"/>
</dbReference>
<comment type="caution">
    <text evidence="12">The sequence shown here is derived from an EMBL/GenBank/DDBJ whole genome shotgun (WGS) entry which is preliminary data.</text>
</comment>
<dbReference type="AlphaFoldDB" id="A0A7C3MIK0"/>
<feature type="transmembrane region" description="Helical" evidence="10">
    <location>
        <begin position="183"/>
        <end position="204"/>
    </location>
</feature>
<feature type="transmembrane region" description="Helical" evidence="10">
    <location>
        <begin position="62"/>
        <end position="89"/>
    </location>
</feature>
<evidence type="ECO:0000256" key="8">
    <source>
        <dbReference type="ARBA" id="ARBA00022989"/>
    </source>
</evidence>
<evidence type="ECO:0000256" key="7">
    <source>
        <dbReference type="ARBA" id="ARBA00022692"/>
    </source>
</evidence>
<evidence type="ECO:0000256" key="9">
    <source>
        <dbReference type="ARBA" id="ARBA00023136"/>
    </source>
</evidence>
<comment type="similarity">
    <text evidence="2 10">Belongs to the binding-protein-dependent transport system permease family. CysTW subfamily.</text>
</comment>
<dbReference type="InterPro" id="IPR005672">
    <property type="entry name" value="Phosphate_PstA"/>
</dbReference>
<dbReference type="InterPro" id="IPR035906">
    <property type="entry name" value="MetI-like_sf"/>
</dbReference>
<proteinExistence type="inferred from homology"/>
<evidence type="ECO:0000256" key="2">
    <source>
        <dbReference type="ARBA" id="ARBA00007069"/>
    </source>
</evidence>
<dbReference type="NCBIfam" id="TIGR00974">
    <property type="entry name" value="3a0107s02c"/>
    <property type="match status" value="1"/>
</dbReference>
<evidence type="ECO:0000256" key="4">
    <source>
        <dbReference type="ARBA" id="ARBA00022448"/>
    </source>
</evidence>
<dbReference type="CDD" id="cd06261">
    <property type="entry name" value="TM_PBP2"/>
    <property type="match status" value="1"/>
</dbReference>
<keyword evidence="8 10" id="KW-1133">Transmembrane helix</keyword>
<keyword evidence="4" id="KW-0813">Transport</keyword>
<name>A0A7C3MIK0_DICTH</name>
<comment type="subcellular location">
    <subcellularLocation>
        <location evidence="1 10">Cell membrane</location>
        <topology evidence="1 10">Multi-pass membrane protein</topology>
    </subcellularLocation>
</comment>
<protein>
    <recommendedName>
        <fullName evidence="3 10">Phosphate transport system permease protein PstA</fullName>
    </recommendedName>
</protein>